<dbReference type="SUPFAM" id="SSF63829">
    <property type="entry name" value="Calcium-dependent phosphotriesterase"/>
    <property type="match status" value="1"/>
</dbReference>
<dbReference type="CDD" id="cd00603">
    <property type="entry name" value="IPT_PCSR"/>
    <property type="match status" value="1"/>
</dbReference>
<dbReference type="Gene3D" id="2.130.10.10">
    <property type="entry name" value="YVTN repeat-like/Quinoprotein amine dehydrogenase"/>
    <property type="match status" value="1"/>
</dbReference>
<dbReference type="InterPro" id="IPR009039">
    <property type="entry name" value="EAR"/>
</dbReference>
<gene>
    <name evidence="4" type="ORF">CCUR1050_LOCUS32499</name>
</gene>
<dbReference type="InterPro" id="IPR002909">
    <property type="entry name" value="IPT_dom"/>
</dbReference>
<reference evidence="4" key="1">
    <citation type="submission" date="2021-01" db="EMBL/GenBank/DDBJ databases">
        <authorList>
            <person name="Corre E."/>
            <person name="Pelletier E."/>
            <person name="Niang G."/>
            <person name="Scheremetjew M."/>
            <person name="Finn R."/>
            <person name="Kale V."/>
            <person name="Holt S."/>
            <person name="Cochrane G."/>
            <person name="Meng A."/>
            <person name="Brown T."/>
            <person name="Cohen L."/>
        </authorList>
    </citation>
    <scope>NUCLEOTIDE SEQUENCE</scope>
    <source>
        <strain evidence="4">CCAP979/52</strain>
    </source>
</reference>
<dbReference type="Gene3D" id="2.60.40.10">
    <property type="entry name" value="Immunoglobulins"/>
    <property type="match status" value="1"/>
</dbReference>
<keyword evidence="1" id="KW-0732">Signal</keyword>
<dbReference type="PANTHER" id="PTHR15261:SF4">
    <property type="entry name" value="THROMBOSPONDIN-TYPE LAMININ G DOMAIN AND EAR REPEAT-CONTAINING PROTEIN"/>
    <property type="match status" value="1"/>
</dbReference>
<evidence type="ECO:0000313" key="4">
    <source>
        <dbReference type="EMBL" id="CAD8661964.1"/>
    </source>
</evidence>
<protein>
    <recommendedName>
        <fullName evidence="3">IPT/TIG domain-containing protein</fullName>
    </recommendedName>
</protein>
<evidence type="ECO:0000256" key="1">
    <source>
        <dbReference type="ARBA" id="ARBA00022729"/>
    </source>
</evidence>
<organism evidence="4">
    <name type="scientific">Cryptomonas curvata</name>
    <dbReference type="NCBI Taxonomy" id="233186"/>
    <lineage>
        <taxon>Eukaryota</taxon>
        <taxon>Cryptophyceae</taxon>
        <taxon>Cryptomonadales</taxon>
        <taxon>Cryptomonadaceae</taxon>
        <taxon>Cryptomonas</taxon>
    </lineage>
</organism>
<evidence type="ECO:0000259" key="3">
    <source>
        <dbReference type="Pfam" id="PF01833"/>
    </source>
</evidence>
<dbReference type="PANTHER" id="PTHR15261">
    <property type="entry name" value="THROMBOSPONDIN-TYPE LAMININ G DOMAIN AND EAR REPEAT-CONTAINING"/>
    <property type="match status" value="1"/>
</dbReference>
<dbReference type="InterPro" id="IPR015943">
    <property type="entry name" value="WD40/YVTN_repeat-like_dom_sf"/>
</dbReference>
<dbReference type="PROSITE" id="PS50912">
    <property type="entry name" value="EAR"/>
    <property type="match status" value="3"/>
</dbReference>
<evidence type="ECO:0000256" key="2">
    <source>
        <dbReference type="ARBA" id="ARBA00022737"/>
    </source>
</evidence>
<keyword evidence="2" id="KW-0677">Repeat</keyword>
<accession>A0A7S0N6Y1</accession>
<proteinExistence type="predicted"/>
<dbReference type="InterPro" id="IPR013783">
    <property type="entry name" value="Ig-like_fold"/>
</dbReference>
<dbReference type="SUPFAM" id="SSF81296">
    <property type="entry name" value="E set domains"/>
    <property type="match status" value="1"/>
</dbReference>
<dbReference type="InterPro" id="IPR014756">
    <property type="entry name" value="Ig_E-set"/>
</dbReference>
<dbReference type="Pfam" id="PF01833">
    <property type="entry name" value="TIG"/>
    <property type="match status" value="1"/>
</dbReference>
<feature type="domain" description="IPT/TIG" evidence="3">
    <location>
        <begin position="1825"/>
        <end position="1894"/>
    </location>
</feature>
<sequence length="2284" mass="247470">MYLAFARYFDVETFSHQVSSRIFRYDEETKTFNPHQNISTNGAQSVQHFHGNQSFLIISEEKALSSQLLVYNVNISLFVGMQRIETQSARKASFFVVADVALYLAIAQAASCKTVSSGQDGTCSFIYRWNGTQDGGCPSDQAQGCGFHSITSPDTLLKDVSGGQALGTFESAGSLRANVSDIKYVFNRPFHFIIASYLDSVDADGIQTSITPSFVYIATLENLTNHLLAPSALATSIDQQHLYVAEHDGFQDKLSLFSINGESGHLLLNELSVSTKQGKSWDFAGHNYISSMVFSNTTEGREILYVATSFPGAIHAFSRQSETGALDFENSYLSSCGVGMTNARSLTLSADSSFLSLASYADSALIVFSRDLIDGSLEFYDSIGNGDIDWENFVSAASISVSNNLSGLFSVKMENSRQELDANLTSAVCGEHFSIGSDAYLVICGEKNGVLLFIWKPEKFVFLQRIDNASTAQCIRHFQSNSSKGNVSTANHFLAIVFSRDLYHGEVVSGCKMFRWDYSLKRFFFYSEISNTPEQSFASSLDTFELDGEIFMAVAFKSNKITTNVLSYVYKWNKTRMQFTPFQSFPTFGAVDVSFKLLPQGKNLKNLLVFVNQLETVADLLLITSSFDTLSFGSSFGSKFDLKRPREIPGYRRIGDSMLSQSAILVRDGPWSSKPADFTLVFLDQSGRAAIWRPNPEPGFRCLGHIADTYRGAESPPSSDIIRCVSEDILTFVNVPCKNVTVCSELSGEWNVCLYPASQSCNLTVDTICPTFELINAGWMSRKAGIFKVHTSPLVYEHIGMSVCPSEEMGFWWFADSALQWFHTSSRLLTYSSALQHFIEIQSLNTTGAVDVEIFSIPLQHTDAAQFPPVTRTFLILANRQSGIASYDQASYATKSYMYEWNGVNFVVNDDFSYVNTTPEAVCNEVESDCQCLDNLTFGKDFFGICTTYAAGGPNHGFCILDNACAECPNSCAVECPNSCSNDETRQEELRRAQNWNMTNGLVGVSRFRFFSVSGKHFLLIAQSLCDLGMDKERCLLSGTVQPKSAVLQWNDTSGQFGEISEGNREFALRLPAGALMDAKYLELPSRQNNSNLFRVLVVFSLTRGVLAYRLPLQSWGLARPISGFAGIVSCSDVSADSDQYIFTVSEIDKAVTVVEMKMVLDTLNRTVSKLAVKTHIRTNSFIAGPKRISASKATHSGYDIIVEGSSKQSDLICGPVPVELGVASKFLSFSSKDACQELTFKVNQISGPEKLLVDDKITVAPNGTLQFTIGHGKTGTGVFKIFAIDNGIPAAESNSQYFSITVVPVNMAPTFKVNNVSLNQSQVVGSRMQFLTDITVGTAEEDFTRLKILLVSMSNPSLFRSNPVFQVDMNRGYVLLNANQGRSGSSTITVEIQNGGGTSLIGVDYVDEESTNGTNSATCAINCKNSIFRSNPPKIIEVGSSSATVEFTVNIVPEHFVPDFVLKDYFAWDASVGINIIDNFAQNISLQQYNEFGFQLSSIASLGGFLGHTSLFQDGDGLPKLLNNGSLKFTSRRRATLSMQCSKGGGMQLNEPDIGNGAILLSFTLYEGSSNTLFFGYSTPHYCNISVLRINMAPSFSILTAIIHVFVTGDSLIFKKAFVSNISAGSQEEDAFQKVSFVTLNVSNPDLFASRPAATVDGFILFAVKPETVGISKVTFVLIDDMGIGQKNLGSDKSEELIISIAVERANSPPSFSIFKGLVDVMENGNENFHIEQICTNISAGDTTEDGQKLSFYVSVLSVEPDNLFPKDPIVNNKGELLFEISPGFHGSASLGIILQDNGGTVNGGRDLNAGGPQQILIRVWPIPTITEISPQIGNSRGGMLITITGKYLMTEQRLSPQVLIGTDPCVDVIVLGSEILSCKVPSGIGSHDVSILAMEESIVRNSTRKNSFIHGDLLFAGIASALLLAVGPGSDVNSASSSLATVSLRIIENQDDIIVSVDTMTVFDQNIILGGQFIFGGTLTYITGFNGKSIQSLGFNFDGSVTCFTTYKEMLIIGGSFISAHETTPEQTTVGWTKTGGLAAWNGNTVVALSAGAPSGVKCVVSNGSYLYVSGNFADLAEGMGGIGVFDGNSFSALCDADHPSNCGVWGGDIFAIAMFGTSIFVGGSFSRAGTGPAGHIARWDGLRWSGLGVLDGDVHALSVLEDILVIAGSFQSVISPNIRSAGKLGPEALPVQNVATYVNGIWGTLGGRIGGNGIYSLEVVGTCVYACGSFSWTDGASFKSSGLARWCARSLRDRLPAPDWEVLDWGSDVNETVSCRAVGRL</sequence>
<name>A0A7S0N6Y1_9CRYP</name>
<dbReference type="EMBL" id="HBEZ01059236">
    <property type="protein sequence ID" value="CAD8661964.1"/>
    <property type="molecule type" value="Transcribed_RNA"/>
</dbReference>
<dbReference type="GO" id="GO:0007165">
    <property type="term" value="P:signal transduction"/>
    <property type="evidence" value="ECO:0007669"/>
    <property type="project" value="TreeGrafter"/>
</dbReference>